<proteinExistence type="predicted"/>
<gene>
    <name evidence="3" type="ORF">I858_015595</name>
</gene>
<reference evidence="3" key="1">
    <citation type="submission" date="2016-10" db="EMBL/GenBank/DDBJ databases">
        <authorList>
            <person name="See-Too W.S."/>
        </authorList>
    </citation>
    <scope>NUCLEOTIDE SEQUENCE</scope>
    <source>
        <strain evidence="3">L10.15</strain>
    </source>
</reference>
<evidence type="ECO:0000256" key="1">
    <source>
        <dbReference type="SAM" id="MobiDB-lite"/>
    </source>
</evidence>
<keyword evidence="2" id="KW-0732">Signal</keyword>
<dbReference type="OrthoDB" id="2843897at2"/>
<sequence length="262" mass="28719">MRKTTLSIFFLPFIILSACSSDNTEVQSEKKAVSEEDAVNESTESTEIEDYSLSIPTTEDMEIVNEVTYAFSDESSEINWASYYAEIKNNSDMPINLSSSSVVYEDEAGEVVIMVSDMGLEVHPGIVNPGETAFVNVYDPIQDTEPFTGTYQANIEMQPIESIDTLVMHETEKVNVIFDDSGSFPMIRATGIVKTSKEVVGYDLAVILYDAEGNFLGALTGGSDDDFYSAGATTAFDIENPPFPGQLMSEVADWKAIAYSIQ</sequence>
<evidence type="ECO:0000313" key="3">
    <source>
        <dbReference type="EMBL" id="ANU28413.1"/>
    </source>
</evidence>
<dbReference type="STRING" id="1302659.I858_015595"/>
<protein>
    <recommendedName>
        <fullName evidence="5">DUF4352 domain-containing protein</fullName>
    </recommendedName>
</protein>
<feature type="compositionally biased region" description="Acidic residues" evidence="1">
    <location>
        <begin position="35"/>
        <end position="48"/>
    </location>
</feature>
<name>A0A1B1S5F7_9BACL</name>
<dbReference type="EMBL" id="CP016540">
    <property type="protein sequence ID" value="ANU28413.1"/>
    <property type="molecule type" value="Genomic_DNA"/>
</dbReference>
<organism evidence="3 4">
    <name type="scientific">Planococcus versutus</name>
    <dbReference type="NCBI Taxonomy" id="1302659"/>
    <lineage>
        <taxon>Bacteria</taxon>
        <taxon>Bacillati</taxon>
        <taxon>Bacillota</taxon>
        <taxon>Bacilli</taxon>
        <taxon>Bacillales</taxon>
        <taxon>Caryophanaceae</taxon>
        <taxon>Planococcus</taxon>
    </lineage>
</organism>
<feature type="signal peptide" evidence="2">
    <location>
        <begin position="1"/>
        <end position="20"/>
    </location>
</feature>
<evidence type="ECO:0000256" key="2">
    <source>
        <dbReference type="SAM" id="SignalP"/>
    </source>
</evidence>
<dbReference type="PROSITE" id="PS51257">
    <property type="entry name" value="PROKAR_LIPOPROTEIN"/>
    <property type="match status" value="1"/>
</dbReference>
<dbReference type="AlphaFoldDB" id="A0A1B1S5F7"/>
<accession>A0A1B1S5F7</accession>
<feature type="region of interest" description="Disordered" evidence="1">
    <location>
        <begin position="29"/>
        <end position="48"/>
    </location>
</feature>
<dbReference type="Proteomes" id="UP000053354">
    <property type="component" value="Chromosome"/>
</dbReference>
<dbReference type="RefSeq" id="WP_065524762.1">
    <property type="nucleotide sequence ID" value="NZ_CP016540.2"/>
</dbReference>
<keyword evidence="4" id="KW-1185">Reference proteome</keyword>
<dbReference type="KEGG" id="pll:I858_015595"/>
<feature type="chain" id="PRO_5039714233" description="DUF4352 domain-containing protein" evidence="2">
    <location>
        <begin position="21"/>
        <end position="262"/>
    </location>
</feature>
<evidence type="ECO:0008006" key="5">
    <source>
        <dbReference type="Google" id="ProtNLM"/>
    </source>
</evidence>
<evidence type="ECO:0000313" key="4">
    <source>
        <dbReference type="Proteomes" id="UP000053354"/>
    </source>
</evidence>